<gene>
    <name evidence="3" type="ORF">HG537_0H04140</name>
</gene>
<dbReference type="InterPro" id="IPR036249">
    <property type="entry name" value="Thioredoxin-like_sf"/>
</dbReference>
<dbReference type="SUPFAM" id="SSF52833">
    <property type="entry name" value="Thioredoxin-like"/>
    <property type="match status" value="1"/>
</dbReference>
<evidence type="ECO:0000256" key="2">
    <source>
        <dbReference type="ARBA" id="ARBA00040895"/>
    </source>
</evidence>
<evidence type="ECO:0000313" key="4">
    <source>
        <dbReference type="Proteomes" id="UP000510647"/>
    </source>
</evidence>
<keyword evidence="4" id="KW-1185">Reference proteome</keyword>
<dbReference type="Pfam" id="PF06999">
    <property type="entry name" value="Suc_Fer-like"/>
    <property type="match status" value="1"/>
</dbReference>
<accession>A0A7H9HZ64</accession>
<dbReference type="OrthoDB" id="10253744at2759"/>
<dbReference type="PANTHER" id="PTHR31902">
    <property type="entry name" value="ACTIN PATCHES DISTAL PROTEIN 1"/>
    <property type="match status" value="1"/>
</dbReference>
<evidence type="ECO:0000313" key="3">
    <source>
        <dbReference type="EMBL" id="QLQ82651.1"/>
    </source>
</evidence>
<protein>
    <recommendedName>
        <fullName evidence="2">Altered inheritance of mitochondria protein 32</fullName>
    </recommendedName>
</protein>
<sequence length="327" mass="37414">MKMFRRIGLAIWSKACYHRDYRVVGGLLGANPKVKSQCECYYQDMNGKLPDDKQLDGSIELPNQVPVYHKHLLVISPRDRDPERLEWKTAWQSRLELNGQWPYSVISKLKEHLKHSRFGSGVLINAVAMVEGDIKPLETNGDRIAHIFVLPDNRLYAIHERQIENFAHFIGGGRLRESVDRKPSFNDYLRGADNVQSLPEIESLQAPELDEHLFNYKTSRKDWIMVCGHYQRDDRCGLIGQDLIKVIKEKGLGLNKNVALISHIGGHKYAGNVILYNNYPSKNELGKYLVDCLWFGKVVPPSLPLLFKHLGNGLIPKELYRGGMPMD</sequence>
<comment type="similarity">
    <text evidence="1">Belongs to the AIM32 family.</text>
</comment>
<dbReference type="CDD" id="cd03062">
    <property type="entry name" value="TRX_Fd_Sucrase"/>
    <property type="match status" value="1"/>
</dbReference>
<dbReference type="PANTHER" id="PTHR31902:SF7">
    <property type="entry name" value="ALTERED INHERITANCE OF MITOCHONDRIA PROTEIN 32"/>
    <property type="match status" value="1"/>
</dbReference>
<dbReference type="Proteomes" id="UP000510647">
    <property type="component" value="Chromosome 8"/>
</dbReference>
<dbReference type="EMBL" id="CP059274">
    <property type="protein sequence ID" value="QLQ82651.1"/>
    <property type="molecule type" value="Genomic_DNA"/>
</dbReference>
<proteinExistence type="inferred from homology"/>
<dbReference type="AlphaFoldDB" id="A0A7H9HZ64"/>
<dbReference type="InterPro" id="IPR009737">
    <property type="entry name" value="Aim32/Apd1-like"/>
</dbReference>
<name>A0A7H9HZ64_9SACH</name>
<reference evidence="3 4" key="1">
    <citation type="submission" date="2020-06" db="EMBL/GenBank/DDBJ databases">
        <title>The yeast mating-type switching endonuclease HO is a domesticated member of an unorthodox homing genetic element family.</title>
        <authorList>
            <person name="Coughlan A.Y."/>
            <person name="Lombardi L."/>
            <person name="Braun-Galleani S."/>
            <person name="Martos A.R."/>
            <person name="Galeote V."/>
            <person name="Bigey F."/>
            <person name="Dequin S."/>
            <person name="Byrne K.P."/>
            <person name="Wolfe K.H."/>
        </authorList>
    </citation>
    <scope>NUCLEOTIDE SEQUENCE [LARGE SCALE GENOMIC DNA]</scope>
    <source>
        <strain evidence="3 4">CBS2947</strain>
    </source>
</reference>
<evidence type="ECO:0000256" key="1">
    <source>
        <dbReference type="ARBA" id="ARBA00038208"/>
    </source>
</evidence>
<organism evidence="3 4">
    <name type="scientific">Torulaspora globosa</name>
    <dbReference type="NCBI Taxonomy" id="48254"/>
    <lineage>
        <taxon>Eukaryota</taxon>
        <taxon>Fungi</taxon>
        <taxon>Dikarya</taxon>
        <taxon>Ascomycota</taxon>
        <taxon>Saccharomycotina</taxon>
        <taxon>Saccharomycetes</taxon>
        <taxon>Saccharomycetales</taxon>
        <taxon>Saccharomycetaceae</taxon>
        <taxon>Torulaspora</taxon>
    </lineage>
</organism>